<dbReference type="Proteomes" id="UP000216004">
    <property type="component" value="Unassembled WGS sequence"/>
</dbReference>
<keyword evidence="5 7" id="KW-0808">Transferase</keyword>
<dbReference type="InterPro" id="IPR005467">
    <property type="entry name" value="His_kinase_dom"/>
</dbReference>
<evidence type="ECO:0000256" key="2">
    <source>
        <dbReference type="ARBA" id="ARBA00004236"/>
    </source>
</evidence>
<evidence type="ECO:0000259" key="6">
    <source>
        <dbReference type="PROSITE" id="PS50109"/>
    </source>
</evidence>
<dbReference type="PANTHER" id="PTHR43547:SF2">
    <property type="entry name" value="HYBRID SIGNAL TRANSDUCTION HISTIDINE KINASE C"/>
    <property type="match status" value="1"/>
</dbReference>
<accession>A0A261ETH1</accession>
<organism evidence="7 8">
    <name type="scientific">Bombiscardovia coagulans</name>
    <dbReference type="NCBI Taxonomy" id="686666"/>
    <lineage>
        <taxon>Bacteria</taxon>
        <taxon>Bacillati</taxon>
        <taxon>Actinomycetota</taxon>
        <taxon>Actinomycetes</taxon>
        <taxon>Bifidobacteriales</taxon>
        <taxon>Bifidobacteriaceae</taxon>
        <taxon>Bombiscardovia</taxon>
    </lineage>
</organism>
<evidence type="ECO:0000256" key="1">
    <source>
        <dbReference type="ARBA" id="ARBA00000085"/>
    </source>
</evidence>
<comment type="caution">
    <text evidence="7">The sequence shown here is derived from an EMBL/GenBank/DDBJ whole genome shotgun (WGS) entry which is preliminary data.</text>
</comment>
<evidence type="ECO:0000256" key="5">
    <source>
        <dbReference type="ARBA" id="ARBA00022777"/>
    </source>
</evidence>
<protein>
    <recommendedName>
        <fullName evidence="3">histidine kinase</fullName>
        <ecNumber evidence="3">2.7.13.3</ecNumber>
    </recommendedName>
</protein>
<dbReference type="AlphaFoldDB" id="A0A261ETH1"/>
<name>A0A261ETH1_9BIFI</name>
<dbReference type="EMBL" id="MWWS01000004">
    <property type="protein sequence ID" value="OZG50150.1"/>
    <property type="molecule type" value="Genomic_DNA"/>
</dbReference>
<reference evidence="7 8" key="1">
    <citation type="journal article" date="2017" name="BMC Genomics">
        <title>Comparative genomic and phylogenomic analyses of the Bifidobacteriaceae family.</title>
        <authorList>
            <person name="Lugli G.A."/>
            <person name="Milani C."/>
            <person name="Turroni F."/>
            <person name="Duranti S."/>
            <person name="Mancabelli L."/>
            <person name="Mangifesta M."/>
            <person name="Ferrario C."/>
            <person name="Modesto M."/>
            <person name="Mattarelli P."/>
            <person name="Jiri K."/>
            <person name="van Sinderen D."/>
            <person name="Ventura M."/>
        </authorList>
    </citation>
    <scope>NUCLEOTIDE SEQUENCE [LARGE SCALE GENOMIC DNA]</scope>
    <source>
        <strain evidence="7 8">DSM 22924</strain>
    </source>
</reference>
<dbReference type="Gene3D" id="1.10.287.130">
    <property type="match status" value="1"/>
</dbReference>
<feature type="domain" description="Histidine kinase" evidence="6">
    <location>
        <begin position="91"/>
        <end position="301"/>
    </location>
</feature>
<evidence type="ECO:0000256" key="4">
    <source>
        <dbReference type="ARBA" id="ARBA00022553"/>
    </source>
</evidence>
<comment type="subcellular location">
    <subcellularLocation>
        <location evidence="2">Cell membrane</location>
    </subcellularLocation>
</comment>
<dbReference type="PANTHER" id="PTHR43547">
    <property type="entry name" value="TWO-COMPONENT HISTIDINE KINASE"/>
    <property type="match status" value="1"/>
</dbReference>
<dbReference type="EC" id="2.7.13.3" evidence="3"/>
<dbReference type="PROSITE" id="PS50109">
    <property type="entry name" value="HIS_KIN"/>
    <property type="match status" value="1"/>
</dbReference>
<proteinExistence type="predicted"/>
<evidence type="ECO:0000313" key="8">
    <source>
        <dbReference type="Proteomes" id="UP000216004"/>
    </source>
</evidence>
<dbReference type="Gene3D" id="3.30.565.10">
    <property type="entry name" value="Histidine kinase-like ATPase, C-terminal domain"/>
    <property type="match status" value="1"/>
</dbReference>
<dbReference type="SUPFAM" id="SSF55874">
    <property type="entry name" value="ATPase domain of HSP90 chaperone/DNA topoisomerase II/histidine kinase"/>
    <property type="match status" value="1"/>
</dbReference>
<dbReference type="InterPro" id="IPR036890">
    <property type="entry name" value="HATPase_C_sf"/>
</dbReference>
<keyword evidence="4" id="KW-0597">Phosphoprotein</keyword>
<dbReference type="InterPro" id="IPR036097">
    <property type="entry name" value="HisK_dim/P_sf"/>
</dbReference>
<sequence length="305" mass="34783">MILAVLLIAVLLVTLVVLSVFLALTVSDMARMSKDLEYIHQHDTKAMVTVNSGLPLTRRCVTAINENLLRNRRVREQEFSRELRIRQMLTNVTHDIKTPLTVARGYVQLLDKQVDSDIRQYCQKAASSLDSVDYYLQYLMDFNLLHEKTESLTLSQVNLSLLVQEDLFTAFDQLQSKVLKVDPNIEMNISILSDETLLHRIMQNLVGNWLKYAVRTAQVHLYQKDDGFVELVFSNETDQPYVQARQLGQRFQNTRNGQVVKDSSGLGLHIVQGLVDALGGQLCLRTKPGFFEVIVRLSNLLHHTS</sequence>
<dbReference type="Pfam" id="PF02518">
    <property type="entry name" value="HATPase_c"/>
    <property type="match status" value="1"/>
</dbReference>
<dbReference type="GO" id="GO:0000155">
    <property type="term" value="F:phosphorelay sensor kinase activity"/>
    <property type="evidence" value="ECO:0007669"/>
    <property type="project" value="InterPro"/>
</dbReference>
<comment type="catalytic activity">
    <reaction evidence="1">
        <text>ATP + protein L-histidine = ADP + protein N-phospho-L-histidine.</text>
        <dbReference type="EC" id="2.7.13.3"/>
    </reaction>
</comment>
<keyword evidence="8" id="KW-1185">Reference proteome</keyword>
<dbReference type="Pfam" id="PF00512">
    <property type="entry name" value="HisKA"/>
    <property type="match status" value="1"/>
</dbReference>
<dbReference type="GO" id="GO:0005886">
    <property type="term" value="C:plasma membrane"/>
    <property type="evidence" value="ECO:0007669"/>
    <property type="project" value="UniProtKB-SubCell"/>
</dbReference>
<dbReference type="SMART" id="SM00388">
    <property type="entry name" value="HisKA"/>
    <property type="match status" value="1"/>
</dbReference>
<keyword evidence="5 7" id="KW-0418">Kinase</keyword>
<dbReference type="CDD" id="cd00082">
    <property type="entry name" value="HisKA"/>
    <property type="match status" value="1"/>
</dbReference>
<dbReference type="InterPro" id="IPR003661">
    <property type="entry name" value="HisK_dim/P_dom"/>
</dbReference>
<dbReference type="SUPFAM" id="SSF47384">
    <property type="entry name" value="Homodimeric domain of signal transducing histidine kinase"/>
    <property type="match status" value="1"/>
</dbReference>
<dbReference type="InterPro" id="IPR003594">
    <property type="entry name" value="HATPase_dom"/>
</dbReference>
<evidence type="ECO:0000313" key="7">
    <source>
        <dbReference type="EMBL" id="OZG50150.1"/>
    </source>
</evidence>
<dbReference type="RefSeq" id="WP_094722669.1">
    <property type="nucleotide sequence ID" value="NZ_MWWS01000004.1"/>
</dbReference>
<gene>
    <name evidence="7" type="ORF">BOCO_0667</name>
</gene>
<evidence type="ECO:0000256" key="3">
    <source>
        <dbReference type="ARBA" id="ARBA00012438"/>
    </source>
</evidence>
<dbReference type="OrthoDB" id="5241402at2"/>